<sequence>MFTLQLFFRYVSRSMNNDMRNLLVSIIFSVFLLFSDSEVELRLTFLVLRERYHKERRTWQKVKNFFSRLFKRYDGVPLVDVNSVTVFLGVHDYKRPSLATKGLRVTAMVAGEFDSEDVTEDIALIKLEKEVPYSTVIQGICLPAENEGLPPPESPCLVTGWGRLRSGRYGTKLRQFQTYIVHGKVSNPFFQEKLMICTRSETNNTGARKGDSGGPLVCLRNNTFVIYGVLSFGFEEGCSDLKDRQAFTKVTRYLSWLKKAAAKLHTNMCSDIRDILLPILCAMFLLFNGSEELCGKPFVKPIFSTKDLVQNRISNGIEARMHSHPWQALVHILGPRSYKMCGGSLLHYKQENASDLILTAAHCLVDWERYRKEKTAWEKLKRFLGRLFKRHHSLDTERAGLRVSSITEGLRARGDERRPSLDCRDEDVLSHPFSADLRVTAPITHCPDRFSEVFLSALEQRALLLHGFHLYQMSALRDTGLASIRVSG</sequence>
<protein>
    <recommendedName>
        <fullName evidence="3">Peptidase S1 domain-containing protein</fullName>
    </recommendedName>
</protein>
<organism evidence="4 5">
    <name type="scientific">Trichuris suis</name>
    <name type="common">pig whipworm</name>
    <dbReference type="NCBI Taxonomy" id="68888"/>
    <lineage>
        <taxon>Eukaryota</taxon>
        <taxon>Metazoa</taxon>
        <taxon>Ecdysozoa</taxon>
        <taxon>Nematoda</taxon>
        <taxon>Enoplea</taxon>
        <taxon>Dorylaimia</taxon>
        <taxon>Trichinellida</taxon>
        <taxon>Trichuridae</taxon>
        <taxon>Trichuris</taxon>
    </lineage>
</organism>
<evidence type="ECO:0000313" key="4">
    <source>
        <dbReference type="EMBL" id="KFD57543.1"/>
    </source>
</evidence>
<dbReference type="PROSITE" id="PS00134">
    <property type="entry name" value="TRYPSIN_HIS"/>
    <property type="match status" value="1"/>
</dbReference>
<dbReference type="PANTHER" id="PTHR24250">
    <property type="entry name" value="CHYMOTRYPSIN-RELATED"/>
    <property type="match status" value="1"/>
</dbReference>
<dbReference type="PANTHER" id="PTHR24250:SF50">
    <property type="entry name" value="PEPTIDASE S1 DOMAIN-CONTAINING PROTEIN"/>
    <property type="match status" value="1"/>
</dbReference>
<dbReference type="AlphaFoldDB" id="A0A085MJZ7"/>
<keyword evidence="1" id="KW-1015">Disulfide bond</keyword>
<dbReference type="InterPro" id="IPR018114">
    <property type="entry name" value="TRYPSIN_HIS"/>
</dbReference>
<evidence type="ECO:0000256" key="2">
    <source>
        <dbReference type="RuleBase" id="RU363034"/>
    </source>
</evidence>
<dbReference type="Pfam" id="PF00089">
    <property type="entry name" value="Trypsin"/>
    <property type="match status" value="2"/>
</dbReference>
<dbReference type="GO" id="GO:0004252">
    <property type="term" value="F:serine-type endopeptidase activity"/>
    <property type="evidence" value="ECO:0007669"/>
    <property type="project" value="InterPro"/>
</dbReference>
<keyword evidence="2" id="KW-0720">Serine protease</keyword>
<dbReference type="Proteomes" id="UP000030764">
    <property type="component" value="Unassembled WGS sequence"/>
</dbReference>
<accession>A0A085MJZ7</accession>
<keyword evidence="2" id="KW-0378">Hydrolase</keyword>
<dbReference type="InterPro" id="IPR033116">
    <property type="entry name" value="TRYPSIN_SER"/>
</dbReference>
<name>A0A085MJZ7_9BILA</name>
<keyword evidence="2" id="KW-0645">Protease</keyword>
<dbReference type="GO" id="GO:0006508">
    <property type="term" value="P:proteolysis"/>
    <property type="evidence" value="ECO:0007669"/>
    <property type="project" value="UniProtKB-KW"/>
</dbReference>
<feature type="domain" description="Peptidase S1" evidence="3">
    <location>
        <begin position="73"/>
        <end position="262"/>
    </location>
</feature>
<dbReference type="Gene3D" id="2.40.10.10">
    <property type="entry name" value="Trypsin-like serine proteases"/>
    <property type="match status" value="2"/>
</dbReference>
<evidence type="ECO:0000259" key="3">
    <source>
        <dbReference type="PROSITE" id="PS50240"/>
    </source>
</evidence>
<evidence type="ECO:0000256" key="1">
    <source>
        <dbReference type="ARBA" id="ARBA00023157"/>
    </source>
</evidence>
<gene>
    <name evidence="4" type="ORF">M513_01646</name>
</gene>
<dbReference type="CDD" id="cd00190">
    <property type="entry name" value="Tryp_SPc"/>
    <property type="match status" value="1"/>
</dbReference>
<proteinExistence type="predicted"/>
<dbReference type="PROSITE" id="PS50240">
    <property type="entry name" value="TRYPSIN_DOM"/>
    <property type="match status" value="1"/>
</dbReference>
<dbReference type="InterPro" id="IPR043504">
    <property type="entry name" value="Peptidase_S1_PA_chymotrypsin"/>
</dbReference>
<reference evidence="4 5" key="1">
    <citation type="journal article" date="2014" name="Nat. Genet.">
        <title>Genome and transcriptome of the porcine whipworm Trichuris suis.</title>
        <authorList>
            <person name="Jex A.R."/>
            <person name="Nejsum P."/>
            <person name="Schwarz E.M."/>
            <person name="Hu L."/>
            <person name="Young N.D."/>
            <person name="Hall R.S."/>
            <person name="Korhonen P.K."/>
            <person name="Liao S."/>
            <person name="Thamsborg S."/>
            <person name="Xia J."/>
            <person name="Xu P."/>
            <person name="Wang S."/>
            <person name="Scheerlinck J.P."/>
            <person name="Hofmann A."/>
            <person name="Sternberg P.W."/>
            <person name="Wang J."/>
            <person name="Gasser R.B."/>
        </authorList>
    </citation>
    <scope>NUCLEOTIDE SEQUENCE [LARGE SCALE GENOMIC DNA]</scope>
    <source>
        <strain evidence="4">DCEP-RM93M</strain>
    </source>
</reference>
<dbReference type="InterPro" id="IPR001254">
    <property type="entry name" value="Trypsin_dom"/>
</dbReference>
<dbReference type="SUPFAM" id="SSF50494">
    <property type="entry name" value="Trypsin-like serine proteases"/>
    <property type="match status" value="2"/>
</dbReference>
<dbReference type="InterPro" id="IPR009003">
    <property type="entry name" value="Peptidase_S1_PA"/>
</dbReference>
<dbReference type="SMART" id="SM00020">
    <property type="entry name" value="Tryp_SPc"/>
    <property type="match status" value="1"/>
</dbReference>
<dbReference type="PROSITE" id="PS00135">
    <property type="entry name" value="TRYPSIN_SER"/>
    <property type="match status" value="1"/>
</dbReference>
<keyword evidence="5" id="KW-1185">Reference proteome</keyword>
<dbReference type="EMBL" id="KL363188">
    <property type="protein sequence ID" value="KFD57543.1"/>
    <property type="molecule type" value="Genomic_DNA"/>
</dbReference>
<evidence type="ECO:0000313" key="5">
    <source>
        <dbReference type="Proteomes" id="UP000030764"/>
    </source>
</evidence>